<accession>A0A4P7XGV2</accession>
<keyword evidence="1" id="KW-1133">Transmembrane helix</keyword>
<keyword evidence="3" id="KW-1185">Reference proteome</keyword>
<dbReference type="KEGG" id="hmi:soil367_08440"/>
<evidence type="ECO:0000313" key="3">
    <source>
        <dbReference type="Proteomes" id="UP000298049"/>
    </source>
</evidence>
<gene>
    <name evidence="2" type="ORF">soil367_08440</name>
</gene>
<proteinExistence type="predicted"/>
<keyword evidence="1" id="KW-0472">Membrane</keyword>
<organism evidence="2 3">
    <name type="scientific">Hydrocarboniclastica marina</name>
    <dbReference type="NCBI Taxonomy" id="2259620"/>
    <lineage>
        <taxon>Bacteria</taxon>
        <taxon>Pseudomonadati</taxon>
        <taxon>Pseudomonadota</taxon>
        <taxon>Gammaproteobacteria</taxon>
        <taxon>Alteromonadales</taxon>
        <taxon>Alteromonadaceae</taxon>
        <taxon>Hydrocarboniclastica</taxon>
    </lineage>
</organism>
<name>A0A4P7XGV2_9ALTE</name>
<dbReference type="Proteomes" id="UP000298049">
    <property type="component" value="Chromosome"/>
</dbReference>
<protein>
    <submittedName>
        <fullName evidence="2">Uncharacterized protein</fullName>
    </submittedName>
</protein>
<evidence type="ECO:0000313" key="2">
    <source>
        <dbReference type="EMBL" id="QCF25945.1"/>
    </source>
</evidence>
<dbReference type="EMBL" id="CP031093">
    <property type="protein sequence ID" value="QCF25945.1"/>
    <property type="molecule type" value="Genomic_DNA"/>
</dbReference>
<feature type="transmembrane region" description="Helical" evidence="1">
    <location>
        <begin position="104"/>
        <end position="126"/>
    </location>
</feature>
<evidence type="ECO:0000256" key="1">
    <source>
        <dbReference type="SAM" id="Phobius"/>
    </source>
</evidence>
<feature type="transmembrane region" description="Helical" evidence="1">
    <location>
        <begin position="53"/>
        <end position="79"/>
    </location>
</feature>
<sequence>MEAHTVVFLSALALLAIVFLCVTAFFAVKALVLGRRAIISAKPKVSGPGLMPASDVISVVLMGLGVITLMLIPALYWFIHGDHGRYMWVIRGPQPFSQFGGGPYQLWLGVCLLFIGSGMIVSALALRKWFWSALGR</sequence>
<dbReference type="AlphaFoldDB" id="A0A4P7XGV2"/>
<reference evidence="2 3" key="1">
    <citation type="submission" date="2018-07" db="EMBL/GenBank/DDBJ databases">
        <title>Marsedoiliclastica nanhaica gen. nov. sp. nov., a novel marine hydrocarbonoclastic bacterium isolated from an in-situ enriched hydrocarbon-degrading consortium in deep-sea sediment.</title>
        <authorList>
            <person name="Dong C."/>
            <person name="Ma T."/>
            <person name="Liu R."/>
            <person name="Shao Z."/>
        </authorList>
    </citation>
    <scope>NUCLEOTIDE SEQUENCE [LARGE SCALE GENOMIC DNA]</scope>
    <source>
        <strain evidence="3">soil36-7</strain>
    </source>
</reference>
<keyword evidence="1" id="KW-0812">Transmembrane</keyword>
<feature type="transmembrane region" description="Helical" evidence="1">
    <location>
        <begin position="6"/>
        <end position="32"/>
    </location>
</feature>